<comment type="subcellular location">
    <subcellularLocation>
        <location evidence="1">Cell membrane</location>
        <topology evidence="1">Multi-pass membrane protein</topology>
    </subcellularLocation>
</comment>
<gene>
    <name evidence="7" type="ORF">SAMN05444276_102296</name>
</gene>
<proteinExistence type="predicted"/>
<evidence type="ECO:0000256" key="1">
    <source>
        <dbReference type="ARBA" id="ARBA00004651"/>
    </source>
</evidence>
<feature type="transmembrane region" description="Helical" evidence="6">
    <location>
        <begin position="48"/>
        <end position="72"/>
    </location>
</feature>
<evidence type="ECO:0000256" key="4">
    <source>
        <dbReference type="ARBA" id="ARBA00022989"/>
    </source>
</evidence>
<dbReference type="InterPro" id="IPR051461">
    <property type="entry name" value="UPF0750_membrane"/>
</dbReference>
<keyword evidence="5 6" id="KW-0472">Membrane</keyword>
<dbReference type="Proteomes" id="UP000182944">
    <property type="component" value="Unassembled WGS sequence"/>
</dbReference>
<feature type="transmembrane region" description="Helical" evidence="6">
    <location>
        <begin position="84"/>
        <end position="102"/>
    </location>
</feature>
<dbReference type="GO" id="GO:0005886">
    <property type="term" value="C:plasma membrane"/>
    <property type="evidence" value="ECO:0007669"/>
    <property type="project" value="UniProtKB-SubCell"/>
</dbReference>
<evidence type="ECO:0000256" key="5">
    <source>
        <dbReference type="ARBA" id="ARBA00023136"/>
    </source>
</evidence>
<dbReference type="Pfam" id="PF02588">
    <property type="entry name" value="YitT_membrane"/>
    <property type="match status" value="1"/>
</dbReference>
<dbReference type="OrthoDB" id="3296441at2"/>
<keyword evidence="8" id="KW-1185">Reference proteome</keyword>
<dbReference type="InterPro" id="IPR003740">
    <property type="entry name" value="YitT"/>
</dbReference>
<sequence length="205" mass="21149">MSATSPAAIAHPHSRAEDAQGILFGGVMAAFGAHLLASAGLITGQLAGLALLVAQATGVPFGPVYLALSLPFYGFGYRRLGAGFLRRTVAAVLIMVATSLALPRLIGFQAIHPGAAAVLAGLVCGAALLALFRHRASLGGIGAVALDVQDRFGIKAGWVQMGFDALVFAAALALMPWERVAWSALGAAVLNLVIAINHRRDRYIV</sequence>
<evidence type="ECO:0000256" key="6">
    <source>
        <dbReference type="SAM" id="Phobius"/>
    </source>
</evidence>
<feature type="transmembrane region" description="Helical" evidence="6">
    <location>
        <begin position="180"/>
        <end position="197"/>
    </location>
</feature>
<dbReference type="AlphaFoldDB" id="A0A1H2WWM6"/>
<feature type="transmembrane region" description="Helical" evidence="6">
    <location>
        <begin position="152"/>
        <end position="174"/>
    </location>
</feature>
<keyword evidence="3 6" id="KW-0812">Transmembrane</keyword>
<dbReference type="STRING" id="1545044.SAMN05444276_102296"/>
<protein>
    <submittedName>
        <fullName evidence="7">Uncharacterized 5xTM membrane BCR, YitT family COG1284</fullName>
    </submittedName>
</protein>
<dbReference type="RefSeq" id="WP_074826403.1">
    <property type="nucleotide sequence ID" value="NZ_FNNA01000002.1"/>
</dbReference>
<evidence type="ECO:0000313" key="8">
    <source>
        <dbReference type="Proteomes" id="UP000182944"/>
    </source>
</evidence>
<evidence type="ECO:0000256" key="3">
    <source>
        <dbReference type="ARBA" id="ARBA00022692"/>
    </source>
</evidence>
<keyword evidence="2" id="KW-1003">Cell membrane</keyword>
<keyword evidence="4 6" id="KW-1133">Transmembrane helix</keyword>
<evidence type="ECO:0000313" key="7">
    <source>
        <dbReference type="EMBL" id="SDW84947.1"/>
    </source>
</evidence>
<evidence type="ECO:0000256" key="2">
    <source>
        <dbReference type="ARBA" id="ARBA00022475"/>
    </source>
</evidence>
<accession>A0A1H2WWM6</accession>
<dbReference type="PANTHER" id="PTHR33545">
    <property type="entry name" value="UPF0750 MEMBRANE PROTEIN YITT-RELATED"/>
    <property type="match status" value="1"/>
</dbReference>
<feature type="transmembrane region" description="Helical" evidence="6">
    <location>
        <begin position="114"/>
        <end position="132"/>
    </location>
</feature>
<name>A0A1H2WWM6_9RHOB</name>
<reference evidence="8" key="1">
    <citation type="submission" date="2016-10" db="EMBL/GenBank/DDBJ databases">
        <authorList>
            <person name="Varghese N."/>
            <person name="Submissions S."/>
        </authorList>
    </citation>
    <scope>NUCLEOTIDE SEQUENCE [LARGE SCALE GENOMIC DNA]</scope>
    <source>
        <strain evidence="8">DSM 29303</strain>
    </source>
</reference>
<dbReference type="PANTHER" id="PTHR33545:SF5">
    <property type="entry name" value="UPF0750 MEMBRANE PROTEIN YITT"/>
    <property type="match status" value="1"/>
</dbReference>
<dbReference type="EMBL" id="FNNA01000002">
    <property type="protein sequence ID" value="SDW84947.1"/>
    <property type="molecule type" value="Genomic_DNA"/>
</dbReference>
<feature type="transmembrane region" description="Helical" evidence="6">
    <location>
        <begin position="21"/>
        <end position="42"/>
    </location>
</feature>
<organism evidence="7 8">
    <name type="scientific">Paracoccus sanguinis</name>
    <dbReference type="NCBI Taxonomy" id="1545044"/>
    <lineage>
        <taxon>Bacteria</taxon>
        <taxon>Pseudomonadati</taxon>
        <taxon>Pseudomonadota</taxon>
        <taxon>Alphaproteobacteria</taxon>
        <taxon>Rhodobacterales</taxon>
        <taxon>Paracoccaceae</taxon>
        <taxon>Paracoccus</taxon>
    </lineage>
</organism>